<dbReference type="InterPro" id="IPR044023">
    <property type="entry name" value="Ig_7"/>
</dbReference>
<evidence type="ECO:0000313" key="2">
    <source>
        <dbReference type="EMBL" id="MBC9934044.1"/>
    </source>
</evidence>
<feature type="domain" description="Ig-like" evidence="1">
    <location>
        <begin position="386"/>
        <end position="461"/>
    </location>
</feature>
<dbReference type="Pfam" id="PF19081">
    <property type="entry name" value="Ig_7"/>
    <property type="match status" value="1"/>
</dbReference>
<name>A0ABR7TY52_9BACT</name>
<dbReference type="EMBL" id="JACVFC010000004">
    <property type="protein sequence ID" value="MBC9934044.1"/>
    <property type="molecule type" value="Genomic_DNA"/>
</dbReference>
<organism evidence="2 3">
    <name type="scientific">Chitinophaga qingshengii</name>
    <dbReference type="NCBI Taxonomy" id="1569794"/>
    <lineage>
        <taxon>Bacteria</taxon>
        <taxon>Pseudomonadati</taxon>
        <taxon>Bacteroidota</taxon>
        <taxon>Chitinophagia</taxon>
        <taxon>Chitinophagales</taxon>
        <taxon>Chitinophagaceae</taxon>
        <taxon>Chitinophaga</taxon>
    </lineage>
</organism>
<evidence type="ECO:0000313" key="3">
    <source>
        <dbReference type="Proteomes" id="UP000659124"/>
    </source>
</evidence>
<accession>A0ABR7TY52</accession>
<evidence type="ECO:0000259" key="1">
    <source>
        <dbReference type="Pfam" id="PF19081"/>
    </source>
</evidence>
<keyword evidence="3" id="KW-1185">Reference proteome</keyword>
<dbReference type="Proteomes" id="UP000659124">
    <property type="component" value="Unassembled WGS sequence"/>
</dbReference>
<comment type="caution">
    <text evidence="2">The sequence shown here is derived from an EMBL/GenBank/DDBJ whole genome shotgun (WGS) entry which is preliminary data.</text>
</comment>
<gene>
    <name evidence="2" type="ORF">ICL07_26890</name>
</gene>
<dbReference type="RefSeq" id="WP_188091140.1">
    <property type="nucleotide sequence ID" value="NZ_JACVFC010000004.1"/>
</dbReference>
<protein>
    <recommendedName>
        <fullName evidence="1">Ig-like domain-containing protein</fullName>
    </recommendedName>
</protein>
<proteinExistence type="predicted"/>
<sequence length="474" mass="49741">MRVYTWNAATNTLLPVVCRWTAVIICQLTLLLSSSLYAQTGCPIPAIRKYATGYKTAVLLGSVDNPAQAADGKPTTFATLNAPIPLLGLTYASTYLNFPSQVAAGTPVSIKATYSKSLLGVGTAVTVQPFVYDRFGAEKLVGAAYAIGDLLSLLSGTGDMELNFIPKDASGNPVAYNGVYIKLSGVLGLALSIDIYDAWIMTAAPGNVDCTRPVDVLAGTRAGGVSLLSATSWVDNKWNAIDNDPSLLTYAQLNTGVQVLSQVFETVVLNTPASAGDSVYIVLQDAGGGLLDLGLLTGFVIQPYLGSIPAGPPITSNGTLLNLRLLAGAGTKQILTAAIPAAFDRIDIQLGGLVNALSSLRIYDVKIVSPIPTYSLAINGDFHAGPVCIKEADKLKFKITNPDPCAAYYWYKADNTLLTTGLSYTPVITAAGNYTWYVEGVRNGCNGAVKNRVPVTVVVDPGPGKPVVTIQLNP</sequence>
<reference evidence="2 3" key="1">
    <citation type="submission" date="2020-09" db="EMBL/GenBank/DDBJ databases">
        <title>Genome sequences of type strains of Chitinophaga qingshengii and Chitinophaga varians.</title>
        <authorList>
            <person name="Kittiwongwattana C."/>
        </authorList>
    </citation>
    <scope>NUCLEOTIDE SEQUENCE [LARGE SCALE GENOMIC DNA]</scope>
    <source>
        <strain evidence="2 3">JCM 30026</strain>
    </source>
</reference>